<dbReference type="SUPFAM" id="SSF103473">
    <property type="entry name" value="MFS general substrate transporter"/>
    <property type="match status" value="1"/>
</dbReference>
<keyword evidence="2" id="KW-0813">Transport</keyword>
<dbReference type="InterPro" id="IPR011701">
    <property type="entry name" value="MFS"/>
</dbReference>
<feature type="transmembrane region" description="Helical" evidence="6">
    <location>
        <begin position="286"/>
        <end position="307"/>
    </location>
</feature>
<dbReference type="InterPro" id="IPR052528">
    <property type="entry name" value="Sugar_transport-like"/>
</dbReference>
<keyword evidence="5 6" id="KW-0472">Membrane</keyword>
<accession>A0A4V6NH69</accession>
<evidence type="ECO:0000313" key="8">
    <source>
        <dbReference type="EMBL" id="TCL76557.1"/>
    </source>
</evidence>
<dbReference type="InterPro" id="IPR020846">
    <property type="entry name" value="MFS_dom"/>
</dbReference>
<feature type="transmembrane region" description="Helical" evidence="6">
    <location>
        <begin position="407"/>
        <end position="426"/>
    </location>
</feature>
<dbReference type="PANTHER" id="PTHR23526:SF2">
    <property type="entry name" value="MAJOR FACILITATOR SUPERFAMILY (MFS) PROFILE DOMAIN-CONTAINING PROTEIN"/>
    <property type="match status" value="1"/>
</dbReference>
<dbReference type="OrthoDB" id="1704268at2"/>
<dbReference type="InterPro" id="IPR036259">
    <property type="entry name" value="MFS_trans_sf"/>
</dbReference>
<feature type="transmembrane region" description="Helical" evidence="6">
    <location>
        <begin position="253"/>
        <end position="274"/>
    </location>
</feature>
<keyword evidence="4 6" id="KW-1133">Transmembrane helix</keyword>
<keyword evidence="9" id="KW-1185">Reference proteome</keyword>
<feature type="transmembrane region" description="Helical" evidence="6">
    <location>
        <begin position="191"/>
        <end position="212"/>
    </location>
</feature>
<feature type="transmembrane region" description="Helical" evidence="6">
    <location>
        <begin position="100"/>
        <end position="119"/>
    </location>
</feature>
<evidence type="ECO:0000256" key="2">
    <source>
        <dbReference type="ARBA" id="ARBA00022448"/>
    </source>
</evidence>
<evidence type="ECO:0000256" key="6">
    <source>
        <dbReference type="SAM" id="Phobius"/>
    </source>
</evidence>
<protein>
    <submittedName>
        <fullName evidence="8">Putative MFS family arabinose efflux permease</fullName>
    </submittedName>
</protein>
<organism evidence="8 9">
    <name type="scientific">Hydrogenispora ethanolica</name>
    <dbReference type="NCBI Taxonomy" id="1082276"/>
    <lineage>
        <taxon>Bacteria</taxon>
        <taxon>Bacillati</taxon>
        <taxon>Bacillota</taxon>
        <taxon>Hydrogenispora</taxon>
    </lineage>
</organism>
<sequence>MLPLTDIIRRFLFGSAADITRRDQPDPLNHNIRTNILHGIFNVATLDMVNPFTGIFAMKLGATKLQVALLSSAPAAISLLAMIPGAWFIDRQSRKKQVTFWFMLAQRLFFLAIACVPFFEPTWRATLFVAIIGLMNFPGAISNIAWQSFISKIIPPERRTEAFAFRNRAMNLVGTALALGAGFVLDHLAFPIGYQVVFFCAFLLAMAELHIFTRIDEDAAAGYGAKAPAEAAAEVKPSGKQLRLGEVLAEKRFVSYTLASVLFYFSWQTAWPLFSWYQVKILGANNFWMSILSLMNTGGSLIGYGFWMKVLNRHGNLKTLFYSTLPMFLVPAVYAFSRSLYVVVAFNLITGAIFSGVNLALFNALLEVTPDNRKTSYIAYYNTSITISAIVAPIAGVSLLHVMSFEWAFIVCALLRISGSFCFLLVNKLQDRQPHAQTGPASQG</sequence>
<keyword evidence="3 6" id="KW-0812">Transmembrane</keyword>
<evidence type="ECO:0000259" key="7">
    <source>
        <dbReference type="PROSITE" id="PS50850"/>
    </source>
</evidence>
<evidence type="ECO:0000256" key="1">
    <source>
        <dbReference type="ARBA" id="ARBA00004651"/>
    </source>
</evidence>
<dbReference type="Pfam" id="PF07690">
    <property type="entry name" value="MFS_1"/>
    <property type="match status" value="2"/>
</dbReference>
<dbReference type="EMBL" id="SLUN01000002">
    <property type="protein sequence ID" value="TCL76557.1"/>
    <property type="molecule type" value="Genomic_DNA"/>
</dbReference>
<gene>
    <name evidence="8" type="ORF">EDC14_1002316</name>
</gene>
<evidence type="ECO:0000256" key="5">
    <source>
        <dbReference type="ARBA" id="ARBA00023136"/>
    </source>
</evidence>
<evidence type="ECO:0000256" key="3">
    <source>
        <dbReference type="ARBA" id="ARBA00022692"/>
    </source>
</evidence>
<name>A0A4V6NH69_HYDET</name>
<evidence type="ECO:0000313" key="9">
    <source>
        <dbReference type="Proteomes" id="UP000295008"/>
    </source>
</evidence>
<dbReference type="Gene3D" id="1.20.1250.20">
    <property type="entry name" value="MFS general substrate transporter like domains"/>
    <property type="match status" value="2"/>
</dbReference>
<dbReference type="RefSeq" id="WP_132012725.1">
    <property type="nucleotide sequence ID" value="NZ_SLUN01000002.1"/>
</dbReference>
<feature type="transmembrane region" description="Helical" evidence="6">
    <location>
        <begin position="319"/>
        <end position="337"/>
    </location>
</feature>
<dbReference type="PROSITE" id="PS50850">
    <property type="entry name" value="MFS"/>
    <property type="match status" value="1"/>
</dbReference>
<dbReference type="GO" id="GO:0022857">
    <property type="term" value="F:transmembrane transporter activity"/>
    <property type="evidence" value="ECO:0007669"/>
    <property type="project" value="InterPro"/>
</dbReference>
<dbReference type="PANTHER" id="PTHR23526">
    <property type="entry name" value="INTEGRAL MEMBRANE TRANSPORT PROTEIN-RELATED"/>
    <property type="match status" value="1"/>
</dbReference>
<feature type="transmembrane region" description="Helical" evidence="6">
    <location>
        <begin position="67"/>
        <end position="88"/>
    </location>
</feature>
<feature type="transmembrane region" description="Helical" evidence="6">
    <location>
        <begin position="167"/>
        <end position="185"/>
    </location>
</feature>
<dbReference type="Proteomes" id="UP000295008">
    <property type="component" value="Unassembled WGS sequence"/>
</dbReference>
<evidence type="ECO:0000256" key="4">
    <source>
        <dbReference type="ARBA" id="ARBA00022989"/>
    </source>
</evidence>
<reference evidence="8 9" key="1">
    <citation type="submission" date="2019-03" db="EMBL/GenBank/DDBJ databases">
        <title>Genomic Encyclopedia of Type Strains, Phase IV (KMG-IV): sequencing the most valuable type-strain genomes for metagenomic binning, comparative biology and taxonomic classification.</title>
        <authorList>
            <person name="Goeker M."/>
        </authorList>
    </citation>
    <scope>NUCLEOTIDE SEQUENCE [LARGE SCALE GENOMIC DNA]</scope>
    <source>
        <strain evidence="8 9">LX-B</strain>
    </source>
</reference>
<dbReference type="AlphaFoldDB" id="A0A4V6NH69"/>
<dbReference type="GO" id="GO:0005886">
    <property type="term" value="C:plasma membrane"/>
    <property type="evidence" value="ECO:0007669"/>
    <property type="project" value="UniProtKB-SubCell"/>
</dbReference>
<feature type="transmembrane region" description="Helical" evidence="6">
    <location>
        <begin position="378"/>
        <end position="401"/>
    </location>
</feature>
<feature type="domain" description="Major facilitator superfamily (MFS) profile" evidence="7">
    <location>
        <begin position="252"/>
        <end position="444"/>
    </location>
</feature>
<comment type="subcellular location">
    <subcellularLocation>
        <location evidence="1">Cell membrane</location>
        <topology evidence="1">Multi-pass membrane protein</topology>
    </subcellularLocation>
</comment>
<feature type="transmembrane region" description="Helical" evidence="6">
    <location>
        <begin position="343"/>
        <end position="366"/>
    </location>
</feature>
<proteinExistence type="predicted"/>
<feature type="transmembrane region" description="Helical" evidence="6">
    <location>
        <begin position="125"/>
        <end position="146"/>
    </location>
</feature>
<comment type="caution">
    <text evidence="8">The sequence shown here is derived from an EMBL/GenBank/DDBJ whole genome shotgun (WGS) entry which is preliminary data.</text>
</comment>